<dbReference type="GO" id="GO:0005634">
    <property type="term" value="C:nucleus"/>
    <property type="evidence" value="ECO:0007669"/>
    <property type="project" value="UniProtKB-SubCell"/>
</dbReference>
<evidence type="ECO:0000313" key="9">
    <source>
        <dbReference type="EMBL" id="KZC05100.1"/>
    </source>
</evidence>
<evidence type="ECO:0000256" key="6">
    <source>
        <dbReference type="SAM" id="MobiDB-lite"/>
    </source>
</evidence>
<evidence type="ECO:0000259" key="8">
    <source>
        <dbReference type="PROSITE" id="PS51054"/>
    </source>
</evidence>
<reference evidence="9 10" key="1">
    <citation type="submission" date="2015-07" db="EMBL/GenBank/DDBJ databases">
        <title>The genome of Dufourea novaeangliae.</title>
        <authorList>
            <person name="Pan H."/>
            <person name="Kapheim K."/>
        </authorList>
    </citation>
    <scope>NUCLEOTIDE SEQUENCE [LARGE SCALE GENOMIC DNA]</scope>
    <source>
        <strain evidence="9">0120121106</strain>
        <tissue evidence="9">Whole body</tissue>
    </source>
</reference>
<dbReference type="SUPFAM" id="SSF47459">
    <property type="entry name" value="HLH, helix-loop-helix DNA-binding domain"/>
    <property type="match status" value="1"/>
</dbReference>
<name>A0A154P1U3_DUFNO</name>
<feature type="compositionally biased region" description="Basic and acidic residues" evidence="6">
    <location>
        <begin position="65"/>
        <end position="76"/>
    </location>
</feature>
<dbReference type="SMART" id="SM00353">
    <property type="entry name" value="HLH"/>
    <property type="match status" value="1"/>
</dbReference>
<feature type="domain" description="BHLH" evidence="7">
    <location>
        <begin position="211"/>
        <end position="266"/>
    </location>
</feature>
<feature type="region of interest" description="Disordered" evidence="6">
    <location>
        <begin position="367"/>
        <end position="418"/>
    </location>
</feature>
<protein>
    <submittedName>
        <fullName evidence="9">Hairy/enhancer-of-split related with YRPW motif protein</fullName>
    </submittedName>
</protein>
<dbReference type="Proteomes" id="UP000076502">
    <property type="component" value="Unassembled WGS sequence"/>
</dbReference>
<feature type="compositionally biased region" description="Low complexity" evidence="6">
    <location>
        <begin position="376"/>
        <end position="418"/>
    </location>
</feature>
<dbReference type="Pfam" id="PF07527">
    <property type="entry name" value="Hairy_orange"/>
    <property type="match status" value="1"/>
</dbReference>
<evidence type="ECO:0000256" key="4">
    <source>
        <dbReference type="ARBA" id="ARBA00023163"/>
    </source>
</evidence>
<evidence type="ECO:0000256" key="1">
    <source>
        <dbReference type="ARBA" id="ARBA00004123"/>
    </source>
</evidence>
<evidence type="ECO:0000259" key="7">
    <source>
        <dbReference type="PROSITE" id="PS50888"/>
    </source>
</evidence>
<dbReference type="GO" id="GO:0003677">
    <property type="term" value="F:DNA binding"/>
    <property type="evidence" value="ECO:0007669"/>
    <property type="project" value="UniProtKB-KW"/>
</dbReference>
<dbReference type="SUPFAM" id="SSF158457">
    <property type="entry name" value="Orange domain-like"/>
    <property type="match status" value="1"/>
</dbReference>
<dbReference type="PROSITE" id="PS50888">
    <property type="entry name" value="BHLH"/>
    <property type="match status" value="1"/>
</dbReference>
<dbReference type="InterPro" id="IPR003650">
    <property type="entry name" value="Orange_dom"/>
</dbReference>
<keyword evidence="4" id="KW-0804">Transcription</keyword>
<dbReference type="Gene3D" id="4.10.280.10">
    <property type="entry name" value="Helix-loop-helix DNA-binding domain"/>
    <property type="match status" value="1"/>
</dbReference>
<dbReference type="Pfam" id="PF00010">
    <property type="entry name" value="HLH"/>
    <property type="match status" value="1"/>
</dbReference>
<evidence type="ECO:0000256" key="2">
    <source>
        <dbReference type="ARBA" id="ARBA00023015"/>
    </source>
</evidence>
<keyword evidence="3" id="KW-0238">DNA-binding</keyword>
<dbReference type="PANTHER" id="PTHR10985">
    <property type="entry name" value="BASIC HELIX-LOOP-HELIX TRANSCRIPTION FACTOR, HES-RELATED"/>
    <property type="match status" value="1"/>
</dbReference>
<dbReference type="GO" id="GO:0046983">
    <property type="term" value="F:protein dimerization activity"/>
    <property type="evidence" value="ECO:0007669"/>
    <property type="project" value="InterPro"/>
</dbReference>
<dbReference type="GO" id="GO:0006355">
    <property type="term" value="P:regulation of DNA-templated transcription"/>
    <property type="evidence" value="ECO:0007669"/>
    <property type="project" value="InterPro"/>
</dbReference>
<evidence type="ECO:0000256" key="3">
    <source>
        <dbReference type="ARBA" id="ARBA00023125"/>
    </source>
</evidence>
<dbReference type="InterPro" id="IPR050370">
    <property type="entry name" value="HES_HEY"/>
</dbReference>
<dbReference type="STRING" id="178035.A0A154P1U3"/>
<dbReference type="InterPro" id="IPR011598">
    <property type="entry name" value="bHLH_dom"/>
</dbReference>
<organism evidence="9 10">
    <name type="scientific">Dufourea novaeangliae</name>
    <name type="common">Sweat bee</name>
    <dbReference type="NCBI Taxonomy" id="178035"/>
    <lineage>
        <taxon>Eukaryota</taxon>
        <taxon>Metazoa</taxon>
        <taxon>Ecdysozoa</taxon>
        <taxon>Arthropoda</taxon>
        <taxon>Hexapoda</taxon>
        <taxon>Insecta</taxon>
        <taxon>Pterygota</taxon>
        <taxon>Neoptera</taxon>
        <taxon>Endopterygota</taxon>
        <taxon>Hymenoptera</taxon>
        <taxon>Apocrita</taxon>
        <taxon>Aculeata</taxon>
        <taxon>Apoidea</taxon>
        <taxon>Anthophila</taxon>
        <taxon>Halictidae</taxon>
        <taxon>Rophitinae</taxon>
        <taxon>Dufourea</taxon>
    </lineage>
</organism>
<feature type="compositionally biased region" description="Low complexity" evidence="6">
    <location>
        <begin position="155"/>
        <end position="174"/>
    </location>
</feature>
<feature type="compositionally biased region" description="Low complexity" evidence="6">
    <location>
        <begin position="28"/>
        <end position="43"/>
    </location>
</feature>
<dbReference type="EMBL" id="KQ434786">
    <property type="protein sequence ID" value="KZC05100.1"/>
    <property type="molecule type" value="Genomic_DNA"/>
</dbReference>
<evidence type="ECO:0000313" key="10">
    <source>
        <dbReference type="Proteomes" id="UP000076502"/>
    </source>
</evidence>
<feature type="region of interest" description="Disordered" evidence="6">
    <location>
        <begin position="1"/>
        <end position="76"/>
    </location>
</feature>
<dbReference type="Gene3D" id="6.10.250.980">
    <property type="match status" value="1"/>
</dbReference>
<feature type="domain" description="Orange" evidence="8">
    <location>
        <begin position="331"/>
        <end position="360"/>
    </location>
</feature>
<accession>A0A154P1U3</accession>
<keyword evidence="2" id="KW-0805">Transcription regulation</keyword>
<dbReference type="AlphaFoldDB" id="A0A154P1U3"/>
<evidence type="ECO:0000256" key="5">
    <source>
        <dbReference type="ARBA" id="ARBA00023242"/>
    </source>
</evidence>
<keyword evidence="5" id="KW-0539">Nucleus</keyword>
<feature type="region of interest" description="Disordered" evidence="6">
    <location>
        <begin position="151"/>
        <end position="227"/>
    </location>
</feature>
<gene>
    <name evidence="9" type="ORF">WN55_08707</name>
</gene>
<sequence>MWRVVVARSDDNSTLLSSEIASGPVGTGHLPSLPGPPSGHHWGYPPPPHPSYQPQHPDMRHHHDMRPPPHDLRHATGPDLRAQELRHDNPHRSDLRHTEMQRHQELHRVEMSRHQDIRHQEMTGMRPDMSAEMRTGHEFSDLKIDVADMRNQEPGQQQQQQQQQQSQQGQSHQQRNLKRAMSDSDCDDVFSEESGKEPCNSPGGDSCQHASRKRRRGMIEKKRRDRINASLGELRRLVPAAARDPHSGKLEKAEILQLTVEHLRTLRNKAVIDTSPAEQVLGRENGGDPVGSIGSQRLFRADVPTIGGGLGPEGYDSTKLAMDYHAVGWGECAAEVGRYLVTMEGLDERDPLRLRLLSHLQSFHREHAAGPGPAVPSTVPAATSLTSSTSTSSYEPASNVSTGMPPGTGGSMPPLLGGTALGWSQYPGQYPQQQHGKPYRPWGAELAY</sequence>
<dbReference type="InterPro" id="IPR036638">
    <property type="entry name" value="HLH_DNA-bd_sf"/>
</dbReference>
<dbReference type="OrthoDB" id="6371181at2759"/>
<keyword evidence="10" id="KW-1185">Reference proteome</keyword>
<dbReference type="PROSITE" id="PS51054">
    <property type="entry name" value="ORANGE"/>
    <property type="match status" value="1"/>
</dbReference>
<proteinExistence type="predicted"/>
<dbReference type="SMART" id="SM00511">
    <property type="entry name" value="ORANGE"/>
    <property type="match status" value="1"/>
</dbReference>
<comment type="subcellular location">
    <subcellularLocation>
        <location evidence="1">Nucleus</location>
    </subcellularLocation>
</comment>